<accession>A0ABY4CMN6</accession>
<name>A0ABY4CMN6_9BACL</name>
<evidence type="ECO:0000313" key="2">
    <source>
        <dbReference type="EMBL" id="UOF90781.1"/>
    </source>
</evidence>
<reference evidence="2" key="1">
    <citation type="submission" date="2021-12" db="EMBL/GenBank/DDBJ databases">
        <title>Alicyclobacillaceae gen. nov., sp. nov., isolated from chalcocite enrichment system.</title>
        <authorList>
            <person name="Jiang Z."/>
        </authorList>
    </citation>
    <scope>NUCLEOTIDE SEQUENCE</scope>
    <source>
        <strain evidence="2">MYW30-H2</strain>
    </source>
</reference>
<dbReference type="EMBL" id="CP089291">
    <property type="protein sequence ID" value="UOF90781.1"/>
    <property type="molecule type" value="Genomic_DNA"/>
</dbReference>
<evidence type="ECO:0000313" key="3">
    <source>
        <dbReference type="Proteomes" id="UP000830167"/>
    </source>
</evidence>
<protein>
    <submittedName>
        <fullName evidence="2">Zinc ribbon domain-containing protein</fullName>
    </submittedName>
</protein>
<proteinExistence type="predicted"/>
<feature type="compositionally biased region" description="Acidic residues" evidence="1">
    <location>
        <begin position="118"/>
        <end position="138"/>
    </location>
</feature>
<keyword evidence="3" id="KW-1185">Reference proteome</keyword>
<sequence length="314" mass="35001">MDKTKLKKHLEDLGEQTSGGAHDAITFSGKGLGFLRDLFKGAKHKNVEDEETEEDDDDLIECPECGEECDEDCNFCPNCGCDLEDAEGKEEKSKKGKKTKKHDMANMKKSKNAANGGELDEENEEDLEDPGQEGDEEIITNKNKRIKKDSLKSAVKKNTRTFDERRFVKNIDEFEEEHVDVLDASPALQELSKNVRYLAKNTNVQIQEIADQNILLAKAVRELLKSNAAMAADLELIKKQPATSPATGYVVLNKQAGSSKARKLRKSEIEDVVTDAMNDGLVEPMALAKLGTLRTQDELQSFVESLPDEVQERL</sequence>
<dbReference type="Proteomes" id="UP000830167">
    <property type="component" value="Chromosome"/>
</dbReference>
<organism evidence="2 3">
    <name type="scientific">Fodinisporobacter ferrooxydans</name>
    <dbReference type="NCBI Taxonomy" id="2901836"/>
    <lineage>
        <taxon>Bacteria</taxon>
        <taxon>Bacillati</taxon>
        <taxon>Bacillota</taxon>
        <taxon>Bacilli</taxon>
        <taxon>Bacillales</taxon>
        <taxon>Alicyclobacillaceae</taxon>
        <taxon>Fodinisporobacter</taxon>
    </lineage>
</organism>
<gene>
    <name evidence="2" type="ORF">LSG31_00415</name>
</gene>
<evidence type="ECO:0000256" key="1">
    <source>
        <dbReference type="SAM" id="MobiDB-lite"/>
    </source>
</evidence>
<dbReference type="RefSeq" id="WP_347437480.1">
    <property type="nucleotide sequence ID" value="NZ_CP089291.1"/>
</dbReference>
<feature type="region of interest" description="Disordered" evidence="1">
    <location>
        <begin position="84"/>
        <end position="141"/>
    </location>
</feature>